<evidence type="ECO:0000313" key="2">
    <source>
        <dbReference type="Proteomes" id="UP000008141"/>
    </source>
</evidence>
<protein>
    <submittedName>
        <fullName evidence="1">Uncharacterized protein</fullName>
    </submittedName>
</protein>
<evidence type="ECO:0000313" key="1">
    <source>
        <dbReference type="EMBL" id="EFN57094.1"/>
    </source>
</evidence>
<reference evidence="1 2" key="1">
    <citation type="journal article" date="2010" name="Plant Cell">
        <title>The Chlorella variabilis NC64A genome reveals adaptation to photosymbiosis, coevolution with viruses, and cryptic sex.</title>
        <authorList>
            <person name="Blanc G."/>
            <person name="Duncan G."/>
            <person name="Agarkova I."/>
            <person name="Borodovsky M."/>
            <person name="Gurnon J."/>
            <person name="Kuo A."/>
            <person name="Lindquist E."/>
            <person name="Lucas S."/>
            <person name="Pangilinan J."/>
            <person name="Polle J."/>
            <person name="Salamov A."/>
            <person name="Terry A."/>
            <person name="Yamada T."/>
            <person name="Dunigan D.D."/>
            <person name="Grigoriev I.V."/>
            <person name="Claverie J.M."/>
            <person name="Van Etten J.L."/>
        </authorList>
    </citation>
    <scope>NUCLEOTIDE SEQUENCE [LARGE SCALE GENOMIC DNA]</scope>
    <source>
        <strain evidence="1 2">NC64A</strain>
    </source>
</reference>
<dbReference type="OMA" id="EYDKIRW"/>
<dbReference type="EMBL" id="GL433840">
    <property type="protein sequence ID" value="EFN57094.1"/>
    <property type="molecule type" value="Genomic_DNA"/>
</dbReference>
<keyword evidence="2" id="KW-1185">Reference proteome</keyword>
<accession>E1ZAN8</accession>
<dbReference type="Proteomes" id="UP000008141">
    <property type="component" value="Unassembled WGS sequence"/>
</dbReference>
<proteinExistence type="predicted"/>
<dbReference type="RefSeq" id="XP_005849196.1">
    <property type="nucleotide sequence ID" value="XM_005849134.1"/>
</dbReference>
<dbReference type="KEGG" id="cvr:CHLNCDRAFT_143888"/>
<dbReference type="AlphaFoldDB" id="E1ZAN8"/>
<dbReference type="GeneID" id="17356458"/>
<organism evidence="2">
    <name type="scientific">Chlorella variabilis</name>
    <name type="common">Green alga</name>
    <dbReference type="NCBI Taxonomy" id="554065"/>
    <lineage>
        <taxon>Eukaryota</taxon>
        <taxon>Viridiplantae</taxon>
        <taxon>Chlorophyta</taxon>
        <taxon>core chlorophytes</taxon>
        <taxon>Trebouxiophyceae</taxon>
        <taxon>Chlorellales</taxon>
        <taxon>Chlorellaceae</taxon>
        <taxon>Chlorella clade</taxon>
        <taxon>Chlorella</taxon>
    </lineage>
</organism>
<gene>
    <name evidence="1" type="ORF">CHLNCDRAFT_143888</name>
</gene>
<sequence>MSLSDVVSNLRAPLTTRVADKPTVRVHSVEWRKIMAGEPVEINPSVGHGYRVMSVDEWSARWKQNEAFPECLQCGSKNTKEHHFTQTWCRGKKKWESECLCRDCHSFSFRSYCDPDFKTPEDFEKERWQALAKGEAAKPVPVS</sequence>
<dbReference type="eggNOG" id="ENOG502S1N3">
    <property type="taxonomic scope" value="Eukaryota"/>
</dbReference>
<name>E1ZAN8_CHLVA</name>
<dbReference type="OrthoDB" id="525072at2759"/>
<dbReference type="InParanoid" id="E1ZAN8"/>